<dbReference type="AlphaFoldDB" id="Q312D9"/>
<dbReference type="PROSITE" id="PS51257">
    <property type="entry name" value="PROKAR_LIPOPROTEIN"/>
    <property type="match status" value="1"/>
</dbReference>
<keyword evidence="3" id="KW-1185">Reference proteome</keyword>
<evidence type="ECO:0000256" key="1">
    <source>
        <dbReference type="SAM" id="SignalP"/>
    </source>
</evidence>
<sequence length="168" mass="18815">MKRNISLLLCCVALFALCGCVKSGVRTGPASIYGAESFRPEQLVAQMDSFTVWLCVDRARQTAVLFMPRDSGWQPEFRQGGWRKVDDPAVISDAVLLMRHYYAIGSFADGIGIDEGGQRLFAGYLFAPVKPDMWRSAQDDRTLIIRRLTWDQVVRAGKVPGVPYPDRL</sequence>
<dbReference type="RefSeq" id="WP_011367379.1">
    <property type="nucleotide sequence ID" value="NC_007519.1"/>
</dbReference>
<evidence type="ECO:0008006" key="4">
    <source>
        <dbReference type="Google" id="ProtNLM"/>
    </source>
</evidence>
<feature type="signal peptide" evidence="1">
    <location>
        <begin position="1"/>
        <end position="18"/>
    </location>
</feature>
<feature type="chain" id="PRO_5004219829" description="Lipoprotein" evidence="1">
    <location>
        <begin position="19"/>
        <end position="168"/>
    </location>
</feature>
<proteinExistence type="predicted"/>
<dbReference type="HOGENOM" id="CLU_1583825_0_0_7"/>
<organism evidence="2 3">
    <name type="scientific">Oleidesulfovibrio alaskensis (strain ATCC BAA-1058 / DSM 17464 / G20)</name>
    <name type="common">Desulfovibrio alaskensis</name>
    <dbReference type="NCBI Taxonomy" id="207559"/>
    <lineage>
        <taxon>Bacteria</taxon>
        <taxon>Pseudomonadati</taxon>
        <taxon>Thermodesulfobacteriota</taxon>
        <taxon>Desulfovibrionia</taxon>
        <taxon>Desulfovibrionales</taxon>
        <taxon>Desulfovibrionaceae</taxon>
        <taxon>Oleidesulfovibrio</taxon>
    </lineage>
</organism>
<reference evidence="2 3" key="1">
    <citation type="journal article" date="2011" name="J. Bacteriol.">
        <title>Complete genome sequence and updated annotation of Desulfovibrio alaskensis G20.</title>
        <authorList>
            <person name="Hauser L.J."/>
            <person name="Land M.L."/>
            <person name="Brown S.D."/>
            <person name="Larimer F."/>
            <person name="Keller K.L."/>
            <person name="Rapp-Giles B.J."/>
            <person name="Price M.N."/>
            <person name="Lin M."/>
            <person name="Bruce D.C."/>
            <person name="Detter J.C."/>
            <person name="Tapia R."/>
            <person name="Han C.S."/>
            <person name="Goodwin L.A."/>
            <person name="Cheng J.F."/>
            <person name="Pitluck S."/>
            <person name="Copeland A."/>
            <person name="Lucas S."/>
            <person name="Nolan M."/>
            <person name="Lapidus A.L."/>
            <person name="Palumbo A.V."/>
            <person name="Wall J.D."/>
        </authorList>
    </citation>
    <scope>NUCLEOTIDE SEQUENCE [LARGE SCALE GENOMIC DNA]</scope>
    <source>
        <strain evidence="3">ATCC BAA 1058 / DSM 17464 / G20</strain>
    </source>
</reference>
<dbReference type="EMBL" id="CP000112">
    <property type="protein sequence ID" value="ABB38207.1"/>
    <property type="molecule type" value="Genomic_DNA"/>
</dbReference>
<evidence type="ECO:0000313" key="2">
    <source>
        <dbReference type="EMBL" id="ABB38207.1"/>
    </source>
</evidence>
<gene>
    <name evidence="2" type="ordered locus">Dde_1408</name>
</gene>
<dbReference type="KEGG" id="dde:Dde_1408"/>
<name>Q312D9_OLEA2</name>
<accession>Q312D9</accession>
<evidence type="ECO:0000313" key="3">
    <source>
        <dbReference type="Proteomes" id="UP000002710"/>
    </source>
</evidence>
<protein>
    <recommendedName>
        <fullName evidence="4">Lipoprotein</fullName>
    </recommendedName>
</protein>
<keyword evidence="1" id="KW-0732">Signal</keyword>
<dbReference type="Proteomes" id="UP000002710">
    <property type="component" value="Chromosome"/>
</dbReference>